<sequence length="195" mass="22435">IIPQQELFAEQAFWFHMSNSTTESFDASHVKVEVPIKLPKVILVNASLKKLKFYLTKCDSVVKLRTVPDAFTEETLILEEESRSKMFEEVKDLEAIKQNISHKPIDYVKLNQLSKDFGKCFVPQQELYAEQAFWFHMSNSTTKSFDASHVKVEVPIKLPKVIMVNASLKKLKFYLTKCDSVVKLRTVPDAFTEGK</sequence>
<accession>A0A699JR20</accession>
<proteinExistence type="predicted"/>
<comment type="caution">
    <text evidence="1">The sequence shown here is derived from an EMBL/GenBank/DDBJ whole genome shotgun (WGS) entry which is preliminary data.</text>
</comment>
<protein>
    <submittedName>
        <fullName evidence="1">Uncharacterized protein</fullName>
    </submittedName>
</protein>
<dbReference type="AlphaFoldDB" id="A0A699JR20"/>
<feature type="non-terminal residue" evidence="1">
    <location>
        <position position="1"/>
    </location>
</feature>
<name>A0A699JR20_TANCI</name>
<dbReference type="EMBL" id="BKCJ010433069">
    <property type="protein sequence ID" value="GFA48970.1"/>
    <property type="molecule type" value="Genomic_DNA"/>
</dbReference>
<evidence type="ECO:0000313" key="1">
    <source>
        <dbReference type="EMBL" id="GFA48970.1"/>
    </source>
</evidence>
<reference evidence="1" key="1">
    <citation type="journal article" date="2019" name="Sci. Rep.">
        <title>Draft genome of Tanacetum cinerariifolium, the natural source of mosquito coil.</title>
        <authorList>
            <person name="Yamashiro T."/>
            <person name="Shiraishi A."/>
            <person name="Satake H."/>
            <person name="Nakayama K."/>
        </authorList>
    </citation>
    <scope>NUCLEOTIDE SEQUENCE</scope>
</reference>
<gene>
    <name evidence="1" type="ORF">Tci_620942</name>
</gene>
<organism evidence="1">
    <name type="scientific">Tanacetum cinerariifolium</name>
    <name type="common">Dalmatian daisy</name>
    <name type="synonym">Chrysanthemum cinerariifolium</name>
    <dbReference type="NCBI Taxonomy" id="118510"/>
    <lineage>
        <taxon>Eukaryota</taxon>
        <taxon>Viridiplantae</taxon>
        <taxon>Streptophyta</taxon>
        <taxon>Embryophyta</taxon>
        <taxon>Tracheophyta</taxon>
        <taxon>Spermatophyta</taxon>
        <taxon>Magnoliopsida</taxon>
        <taxon>eudicotyledons</taxon>
        <taxon>Gunneridae</taxon>
        <taxon>Pentapetalae</taxon>
        <taxon>asterids</taxon>
        <taxon>campanulids</taxon>
        <taxon>Asterales</taxon>
        <taxon>Asteraceae</taxon>
        <taxon>Asteroideae</taxon>
        <taxon>Anthemideae</taxon>
        <taxon>Anthemidinae</taxon>
        <taxon>Tanacetum</taxon>
    </lineage>
</organism>